<organism evidence="1">
    <name type="scientific">Arundo donax</name>
    <name type="common">Giant reed</name>
    <name type="synonym">Donax arundinaceus</name>
    <dbReference type="NCBI Taxonomy" id="35708"/>
    <lineage>
        <taxon>Eukaryota</taxon>
        <taxon>Viridiplantae</taxon>
        <taxon>Streptophyta</taxon>
        <taxon>Embryophyta</taxon>
        <taxon>Tracheophyta</taxon>
        <taxon>Spermatophyta</taxon>
        <taxon>Magnoliopsida</taxon>
        <taxon>Liliopsida</taxon>
        <taxon>Poales</taxon>
        <taxon>Poaceae</taxon>
        <taxon>PACMAD clade</taxon>
        <taxon>Arundinoideae</taxon>
        <taxon>Arundineae</taxon>
        <taxon>Arundo</taxon>
    </lineage>
</organism>
<evidence type="ECO:0000313" key="1">
    <source>
        <dbReference type="EMBL" id="JAD54169.1"/>
    </source>
</evidence>
<dbReference type="AlphaFoldDB" id="A0A0A9AR15"/>
<reference evidence="1" key="2">
    <citation type="journal article" date="2015" name="Data Brief">
        <title>Shoot transcriptome of the giant reed, Arundo donax.</title>
        <authorList>
            <person name="Barrero R.A."/>
            <person name="Guerrero F.D."/>
            <person name="Moolhuijzen P."/>
            <person name="Goolsby J.A."/>
            <person name="Tidwell J."/>
            <person name="Bellgard S.E."/>
            <person name="Bellgard M.I."/>
        </authorList>
    </citation>
    <scope>NUCLEOTIDE SEQUENCE</scope>
    <source>
        <tissue evidence="1">Shoot tissue taken approximately 20 cm above the soil surface</tissue>
    </source>
</reference>
<accession>A0A0A9AR15</accession>
<proteinExistence type="predicted"/>
<sequence>MIYSSYSPSLLFVQWISVFKRFS</sequence>
<name>A0A0A9AR15_ARUDO</name>
<protein>
    <submittedName>
        <fullName evidence="1">Uncharacterized protein</fullName>
    </submittedName>
</protein>
<reference evidence="1" key="1">
    <citation type="submission" date="2014-09" db="EMBL/GenBank/DDBJ databases">
        <authorList>
            <person name="Magalhaes I.L.F."/>
            <person name="Oliveira U."/>
            <person name="Santos F.R."/>
            <person name="Vidigal T.H.D.A."/>
            <person name="Brescovit A.D."/>
            <person name="Santos A.J."/>
        </authorList>
    </citation>
    <scope>NUCLEOTIDE SEQUENCE</scope>
    <source>
        <tissue evidence="1">Shoot tissue taken approximately 20 cm above the soil surface</tissue>
    </source>
</reference>
<dbReference type="EMBL" id="GBRH01243726">
    <property type="protein sequence ID" value="JAD54169.1"/>
    <property type="molecule type" value="Transcribed_RNA"/>
</dbReference>